<evidence type="ECO:0000256" key="6">
    <source>
        <dbReference type="SAM" id="MobiDB-lite"/>
    </source>
</evidence>
<keyword evidence="3" id="KW-0963">Cytoplasm</keyword>
<keyword evidence="4" id="KW-0647">Proteasome</keyword>
<feature type="domain" description="Pru" evidence="7">
    <location>
        <begin position="1"/>
        <end position="128"/>
    </location>
</feature>
<keyword evidence="5" id="KW-0539">Nucleus</keyword>
<evidence type="ECO:0000313" key="8">
    <source>
        <dbReference type="EMBL" id="SCU90330.1"/>
    </source>
</evidence>
<dbReference type="GO" id="GO:0005737">
    <property type="term" value="C:cytoplasm"/>
    <property type="evidence" value="ECO:0007669"/>
    <property type="project" value="UniProtKB-SubCell"/>
</dbReference>
<accession>A0A1G4JJ37</accession>
<dbReference type="InterPro" id="IPR006773">
    <property type="entry name" value="Rpn13/ADRM1"/>
</dbReference>
<evidence type="ECO:0000256" key="2">
    <source>
        <dbReference type="ARBA" id="ARBA00004496"/>
    </source>
</evidence>
<gene>
    <name evidence="8" type="ORF">LAME_0E08064G</name>
</gene>
<dbReference type="InterPro" id="IPR038633">
    <property type="entry name" value="Rpn13/ADRM1_Pru_sf"/>
</dbReference>
<reference evidence="9" key="1">
    <citation type="submission" date="2016-03" db="EMBL/GenBank/DDBJ databases">
        <authorList>
            <person name="Devillers Hugo."/>
        </authorList>
    </citation>
    <scope>NUCLEOTIDE SEQUENCE [LARGE SCALE GENOMIC DNA]</scope>
</reference>
<feature type="compositionally biased region" description="Acidic residues" evidence="6">
    <location>
        <begin position="145"/>
        <end position="154"/>
    </location>
</feature>
<dbReference type="Proteomes" id="UP000191144">
    <property type="component" value="Chromosome E"/>
</dbReference>
<protein>
    <submittedName>
        <fullName evidence="8">LAME_0E08064g1_1</fullName>
    </submittedName>
</protein>
<evidence type="ECO:0000256" key="3">
    <source>
        <dbReference type="ARBA" id="ARBA00022490"/>
    </source>
</evidence>
<dbReference type="InterPro" id="IPR038108">
    <property type="entry name" value="RPN13_DEUBAD_sf"/>
</dbReference>
<evidence type="ECO:0000313" key="9">
    <source>
        <dbReference type="Proteomes" id="UP000191144"/>
    </source>
</evidence>
<dbReference type="PANTHER" id="PTHR12225:SF0">
    <property type="entry name" value="PROTEASOMAL UBIQUITIN RECEPTOR ADRM1"/>
    <property type="match status" value="1"/>
</dbReference>
<feature type="region of interest" description="Disordered" evidence="6">
    <location>
        <begin position="128"/>
        <end position="159"/>
    </location>
</feature>
<evidence type="ECO:0000256" key="5">
    <source>
        <dbReference type="ARBA" id="ARBA00023242"/>
    </source>
</evidence>
<dbReference type="GO" id="GO:0061133">
    <property type="term" value="F:endopeptidase activator activity"/>
    <property type="evidence" value="ECO:0007669"/>
    <property type="project" value="TreeGrafter"/>
</dbReference>
<dbReference type="AlphaFoldDB" id="A0A1G4JJ37"/>
<dbReference type="Pfam" id="PF04683">
    <property type="entry name" value="Rpn13_ADRM1_Pru"/>
    <property type="match status" value="1"/>
</dbReference>
<dbReference type="GO" id="GO:0070628">
    <property type="term" value="F:proteasome binding"/>
    <property type="evidence" value="ECO:0007669"/>
    <property type="project" value="TreeGrafter"/>
</dbReference>
<evidence type="ECO:0000259" key="7">
    <source>
        <dbReference type="PROSITE" id="PS51917"/>
    </source>
</evidence>
<keyword evidence="9" id="KW-1185">Reference proteome</keyword>
<dbReference type="PROSITE" id="PS51917">
    <property type="entry name" value="PRU"/>
    <property type="match status" value="1"/>
</dbReference>
<dbReference type="EMBL" id="LT598481">
    <property type="protein sequence ID" value="SCU90330.1"/>
    <property type="molecule type" value="Genomic_DNA"/>
</dbReference>
<dbReference type="Gene3D" id="2.30.29.70">
    <property type="entry name" value="Proteasomal ubiquitin receptor Rpn13/ADRM1"/>
    <property type="match status" value="1"/>
</dbReference>
<dbReference type="GO" id="GO:0005634">
    <property type="term" value="C:nucleus"/>
    <property type="evidence" value="ECO:0007669"/>
    <property type="project" value="UniProtKB-SubCell"/>
</dbReference>
<organism evidence="8 9">
    <name type="scientific">Lachancea meyersii CBS 8951</name>
    <dbReference type="NCBI Taxonomy" id="1266667"/>
    <lineage>
        <taxon>Eukaryota</taxon>
        <taxon>Fungi</taxon>
        <taxon>Dikarya</taxon>
        <taxon>Ascomycota</taxon>
        <taxon>Saccharomycotina</taxon>
        <taxon>Saccharomycetes</taxon>
        <taxon>Saccharomycetales</taxon>
        <taxon>Saccharomycetaceae</taxon>
        <taxon>Lachancea</taxon>
    </lineage>
</organism>
<dbReference type="PANTHER" id="PTHR12225">
    <property type="entry name" value="ADHESION REGULATING MOLECULE 1 110 KDA CELL MEMBRANE GLYCOPROTEIN"/>
    <property type="match status" value="1"/>
</dbReference>
<comment type="subcellular location">
    <subcellularLocation>
        <location evidence="2">Cytoplasm</location>
    </subcellularLocation>
    <subcellularLocation>
        <location evidence="1">Nucleus</location>
    </subcellularLocation>
</comment>
<evidence type="ECO:0000256" key="4">
    <source>
        <dbReference type="ARBA" id="ARBA00022942"/>
    </source>
</evidence>
<proteinExistence type="predicted"/>
<dbReference type="Gene3D" id="1.10.2020.20">
    <property type="match status" value="1"/>
</dbReference>
<dbReference type="GO" id="GO:0008541">
    <property type="term" value="C:proteasome regulatory particle, lid subcomplex"/>
    <property type="evidence" value="ECO:0007669"/>
    <property type="project" value="TreeGrafter"/>
</dbReference>
<name>A0A1G4JJ37_9SACH</name>
<dbReference type="OrthoDB" id="340431at2759"/>
<sequence length="279" mass="31690">MSEILSFKAGVATFDENSKICSPTPIKGEIIVKHSEEAEGFFDFQWKPIEKVASGNVDPIEFILIPGSTKWTHIKSCKSGRVFCLVFSSDEKHFFWLQDKNQNSEQLNELSEADKAIEQKLTELLRSNDEEEAQEEQDHKMQTEDQTEDQDVDMDLAPTSNQPIAHISDFLLKQLLIDYVESLDPQSPQLRRLLEHLPADQRRDKAALVECLRGPFYYQATDSLSRSLLEGFEASLAISNGFGYQFSGDGVLGFLKGARAKAKEEEQKQDQNHSRQDEN</sequence>
<dbReference type="InterPro" id="IPR044868">
    <property type="entry name" value="Rpn13/ADRM1_Pru"/>
</dbReference>
<evidence type="ECO:0000256" key="1">
    <source>
        <dbReference type="ARBA" id="ARBA00004123"/>
    </source>
</evidence>